<accession>A0A381WQG7</accession>
<keyword evidence="3" id="KW-0223">Dioxygenase</keyword>
<dbReference type="Gene3D" id="2.60.120.620">
    <property type="entry name" value="q2cbj1_9rhob like domain"/>
    <property type="match status" value="1"/>
</dbReference>
<evidence type="ECO:0000256" key="4">
    <source>
        <dbReference type="ARBA" id="ARBA00023002"/>
    </source>
</evidence>
<dbReference type="GO" id="GO:0005506">
    <property type="term" value="F:iron ion binding"/>
    <property type="evidence" value="ECO:0007669"/>
    <property type="project" value="InterPro"/>
</dbReference>
<dbReference type="SMART" id="SM00702">
    <property type="entry name" value="P4Hc"/>
    <property type="match status" value="1"/>
</dbReference>
<dbReference type="GO" id="GO:0016705">
    <property type="term" value="F:oxidoreductase activity, acting on paired donors, with incorporation or reduction of molecular oxygen"/>
    <property type="evidence" value="ECO:0007669"/>
    <property type="project" value="InterPro"/>
</dbReference>
<protein>
    <recommendedName>
        <fullName evidence="6">Prolyl 4-hydroxylase alpha subunit domain-containing protein</fullName>
    </recommendedName>
</protein>
<dbReference type="PANTHER" id="PTHR10869">
    <property type="entry name" value="PROLYL 4-HYDROXYLASE ALPHA SUBUNIT"/>
    <property type="match status" value="1"/>
</dbReference>
<feature type="domain" description="Prolyl 4-hydroxylase alpha subunit" evidence="6">
    <location>
        <begin position="5"/>
        <end position="181"/>
    </location>
</feature>
<evidence type="ECO:0000313" key="7">
    <source>
        <dbReference type="EMBL" id="SVA54744.1"/>
    </source>
</evidence>
<dbReference type="Pfam" id="PF13640">
    <property type="entry name" value="2OG-FeII_Oxy_3"/>
    <property type="match status" value="1"/>
</dbReference>
<dbReference type="GO" id="GO:0051213">
    <property type="term" value="F:dioxygenase activity"/>
    <property type="evidence" value="ECO:0007669"/>
    <property type="project" value="UniProtKB-KW"/>
</dbReference>
<dbReference type="InterPro" id="IPR044862">
    <property type="entry name" value="Pro_4_hyd_alph_FE2OG_OXY"/>
</dbReference>
<evidence type="ECO:0000259" key="6">
    <source>
        <dbReference type="SMART" id="SM00702"/>
    </source>
</evidence>
<keyword evidence="4" id="KW-0560">Oxidoreductase</keyword>
<proteinExistence type="predicted"/>
<evidence type="ECO:0000256" key="5">
    <source>
        <dbReference type="ARBA" id="ARBA00023004"/>
    </source>
</evidence>
<name>A0A381WQG7_9ZZZZ</name>
<dbReference type="PANTHER" id="PTHR10869:SF246">
    <property type="entry name" value="TRANSMEMBRANE PROLYL 4-HYDROXYLASE"/>
    <property type="match status" value="1"/>
</dbReference>
<keyword evidence="2" id="KW-0479">Metal-binding</keyword>
<keyword evidence="5" id="KW-0408">Iron</keyword>
<organism evidence="7">
    <name type="scientific">marine metagenome</name>
    <dbReference type="NCBI Taxonomy" id="408172"/>
    <lineage>
        <taxon>unclassified sequences</taxon>
        <taxon>metagenomes</taxon>
        <taxon>ecological metagenomes</taxon>
    </lineage>
</organism>
<sequence>MMQTRMATELLPFLDDMIADMEKSNRWLPARHGLGEQQKDVRDSDIIWYSTDMPPPTHEPVLAHLKLVFDKYLEAKPLMTEGDVPDFYAYDYNICRYKPGQAYHGTHSDAATWLNNPMGQRYLTQILYLNTCEGGETNFPNQDVSIKPVAGKCVTHPPWWTHCHNTSPAIDTKYALVVFYAFGPSQSPTSSSNMTVEDFIAGG</sequence>
<reference evidence="7" key="1">
    <citation type="submission" date="2018-05" db="EMBL/GenBank/DDBJ databases">
        <authorList>
            <person name="Lanie J.A."/>
            <person name="Ng W.-L."/>
            <person name="Kazmierczak K.M."/>
            <person name="Andrzejewski T.M."/>
            <person name="Davidsen T.M."/>
            <person name="Wayne K.J."/>
            <person name="Tettelin H."/>
            <person name="Glass J.I."/>
            <person name="Rusch D."/>
            <person name="Podicherti R."/>
            <person name="Tsui H.-C.T."/>
            <person name="Winkler M.E."/>
        </authorList>
    </citation>
    <scope>NUCLEOTIDE SEQUENCE</scope>
</reference>
<dbReference type="InterPro" id="IPR006620">
    <property type="entry name" value="Pro_4_hyd_alph"/>
</dbReference>
<dbReference type="GO" id="GO:0031418">
    <property type="term" value="F:L-ascorbic acid binding"/>
    <property type="evidence" value="ECO:0007669"/>
    <property type="project" value="InterPro"/>
</dbReference>
<evidence type="ECO:0000256" key="3">
    <source>
        <dbReference type="ARBA" id="ARBA00022964"/>
    </source>
</evidence>
<evidence type="ECO:0000256" key="1">
    <source>
        <dbReference type="ARBA" id="ARBA00001961"/>
    </source>
</evidence>
<dbReference type="InterPro" id="IPR045054">
    <property type="entry name" value="P4HA-like"/>
</dbReference>
<comment type="cofactor">
    <cofactor evidence="1">
        <name>L-ascorbate</name>
        <dbReference type="ChEBI" id="CHEBI:38290"/>
    </cofactor>
</comment>
<dbReference type="AlphaFoldDB" id="A0A381WQG7"/>
<gene>
    <name evidence="7" type="ORF">METZ01_LOCUS107598</name>
</gene>
<evidence type="ECO:0000256" key="2">
    <source>
        <dbReference type="ARBA" id="ARBA00022723"/>
    </source>
</evidence>
<dbReference type="EMBL" id="UINC01012548">
    <property type="protein sequence ID" value="SVA54744.1"/>
    <property type="molecule type" value="Genomic_DNA"/>
</dbReference>